<dbReference type="PROSITE" id="PS50829">
    <property type="entry name" value="GYF"/>
    <property type="match status" value="1"/>
</dbReference>
<feature type="coiled-coil region" evidence="9">
    <location>
        <begin position="550"/>
        <end position="577"/>
    </location>
</feature>
<feature type="compositionally biased region" description="Low complexity" evidence="10">
    <location>
        <begin position="516"/>
        <end position="535"/>
    </location>
</feature>
<feature type="region of interest" description="Disordered" evidence="10">
    <location>
        <begin position="393"/>
        <end position="456"/>
    </location>
</feature>
<feature type="compositionally biased region" description="Low complexity" evidence="10">
    <location>
        <begin position="598"/>
        <end position="616"/>
    </location>
</feature>
<evidence type="ECO:0000313" key="12">
    <source>
        <dbReference type="EMBL" id="TIA90304.1"/>
    </source>
</evidence>
<accession>A0A4T0FRQ5</accession>
<dbReference type="GO" id="GO:0008137">
    <property type="term" value="F:NADH dehydrogenase (ubiquinone) activity"/>
    <property type="evidence" value="ECO:0007669"/>
    <property type="project" value="UniProtKB-EC"/>
</dbReference>
<evidence type="ECO:0000313" key="13">
    <source>
        <dbReference type="Proteomes" id="UP000310189"/>
    </source>
</evidence>
<dbReference type="InterPro" id="IPR035445">
    <property type="entry name" value="GYF-like_dom_sf"/>
</dbReference>
<dbReference type="Pfam" id="PF02213">
    <property type="entry name" value="GYF"/>
    <property type="match status" value="1"/>
</dbReference>
<feature type="compositionally biased region" description="Low complexity" evidence="10">
    <location>
        <begin position="711"/>
        <end position="720"/>
    </location>
</feature>
<evidence type="ECO:0000256" key="1">
    <source>
        <dbReference type="ARBA" id="ARBA00004173"/>
    </source>
</evidence>
<gene>
    <name evidence="12" type="ORF">E3P99_01639</name>
</gene>
<feature type="compositionally biased region" description="Low complexity" evidence="10">
    <location>
        <begin position="415"/>
        <end position="435"/>
    </location>
</feature>
<dbReference type="OrthoDB" id="37721at2759"/>
<dbReference type="InterPro" id="IPR001268">
    <property type="entry name" value="NADH_UbQ_OxRdtase_30kDa_su"/>
</dbReference>
<dbReference type="GO" id="GO:0005739">
    <property type="term" value="C:mitochondrion"/>
    <property type="evidence" value="ECO:0007669"/>
    <property type="project" value="UniProtKB-SubCell"/>
</dbReference>
<dbReference type="GO" id="GO:0016020">
    <property type="term" value="C:membrane"/>
    <property type="evidence" value="ECO:0007669"/>
    <property type="project" value="UniProtKB-ARBA"/>
</dbReference>
<name>A0A4T0FRQ5_9BASI</name>
<feature type="region of interest" description="Disordered" evidence="10">
    <location>
        <begin position="51"/>
        <end position="126"/>
    </location>
</feature>
<dbReference type="InterPro" id="IPR010218">
    <property type="entry name" value="NADH_DH_suC"/>
</dbReference>
<dbReference type="GO" id="GO:0016651">
    <property type="term" value="F:oxidoreductase activity, acting on NAD(P)H"/>
    <property type="evidence" value="ECO:0007669"/>
    <property type="project" value="InterPro"/>
</dbReference>
<dbReference type="PANTHER" id="PTHR10884">
    <property type="entry name" value="NADH DEHYDROGENASE UBIQUINONE IRON-SULFUR PROTEIN 3"/>
    <property type="match status" value="1"/>
</dbReference>
<feature type="region of interest" description="Disordered" evidence="10">
    <location>
        <begin position="598"/>
        <end position="641"/>
    </location>
</feature>
<feature type="domain" description="GYF" evidence="11">
    <location>
        <begin position="156"/>
        <end position="204"/>
    </location>
</feature>
<dbReference type="Gene3D" id="3.30.1490.40">
    <property type="match status" value="1"/>
</dbReference>
<feature type="compositionally biased region" description="Basic residues" evidence="10">
    <location>
        <begin position="52"/>
        <end position="66"/>
    </location>
</feature>
<feature type="region of interest" description="Disordered" evidence="10">
    <location>
        <begin position="689"/>
        <end position="739"/>
    </location>
</feature>
<evidence type="ECO:0000256" key="7">
    <source>
        <dbReference type="ARBA" id="ARBA00049551"/>
    </source>
</evidence>
<keyword evidence="5 8" id="KW-0520">NAD</keyword>
<evidence type="ECO:0000256" key="6">
    <source>
        <dbReference type="ARBA" id="ARBA00023075"/>
    </source>
</evidence>
<evidence type="ECO:0000259" key="11">
    <source>
        <dbReference type="PROSITE" id="PS50829"/>
    </source>
</evidence>
<dbReference type="PROSITE" id="PS00542">
    <property type="entry name" value="COMPLEX1_30K"/>
    <property type="match status" value="1"/>
</dbReference>
<comment type="similarity">
    <text evidence="2 8">Belongs to the complex I 30 kDa subunit family.</text>
</comment>
<keyword evidence="13" id="KW-1185">Reference proteome</keyword>
<feature type="compositionally biased region" description="Low complexity" evidence="10">
    <location>
        <begin position="100"/>
        <end position="115"/>
    </location>
</feature>
<feature type="compositionally biased region" description="Low complexity" evidence="10">
    <location>
        <begin position="445"/>
        <end position="456"/>
    </location>
</feature>
<evidence type="ECO:0000256" key="9">
    <source>
        <dbReference type="SAM" id="Coils"/>
    </source>
</evidence>
<comment type="catalytic activity">
    <reaction evidence="7">
        <text>a ubiquinone + NADH + 5 H(+)(in) = a ubiquinol + NAD(+) + 4 H(+)(out)</text>
        <dbReference type="Rhea" id="RHEA:29091"/>
        <dbReference type="Rhea" id="RHEA-COMP:9565"/>
        <dbReference type="Rhea" id="RHEA-COMP:9566"/>
        <dbReference type="ChEBI" id="CHEBI:15378"/>
        <dbReference type="ChEBI" id="CHEBI:16389"/>
        <dbReference type="ChEBI" id="CHEBI:17976"/>
        <dbReference type="ChEBI" id="CHEBI:57540"/>
        <dbReference type="ChEBI" id="CHEBI:57945"/>
        <dbReference type="EC" id="7.1.1.2"/>
    </reaction>
</comment>
<dbReference type="InterPro" id="IPR020396">
    <property type="entry name" value="NADH_UbQ_OxRdtase_CS"/>
</dbReference>
<keyword evidence="3 8" id="KW-0813">Transport</keyword>
<evidence type="ECO:0000256" key="5">
    <source>
        <dbReference type="ARBA" id="ARBA00023027"/>
    </source>
</evidence>
<feature type="region of interest" description="Disordered" evidence="10">
    <location>
        <begin position="1085"/>
        <end position="1104"/>
    </location>
</feature>
<dbReference type="FunFam" id="3.30.460.80:FF:000002">
    <property type="entry name" value="NADH dehydrogenase iron-sulfur protein 3, mitochondrial"/>
    <property type="match status" value="1"/>
</dbReference>
<dbReference type="InterPro" id="IPR003169">
    <property type="entry name" value="GYF"/>
</dbReference>
<reference evidence="12 13" key="1">
    <citation type="submission" date="2019-03" db="EMBL/GenBank/DDBJ databases">
        <title>Sequencing 23 genomes of Wallemia ichthyophaga.</title>
        <authorList>
            <person name="Gostincar C."/>
        </authorList>
    </citation>
    <scope>NUCLEOTIDE SEQUENCE [LARGE SCALE GENOMIC DNA]</scope>
    <source>
        <strain evidence="12 13">EXF-5753</strain>
    </source>
</reference>
<dbReference type="Proteomes" id="UP000310189">
    <property type="component" value="Unassembled WGS sequence"/>
</dbReference>
<evidence type="ECO:0000256" key="3">
    <source>
        <dbReference type="ARBA" id="ARBA00022448"/>
    </source>
</evidence>
<keyword evidence="4 8" id="KW-1278">Translocase</keyword>
<feature type="compositionally biased region" description="Pro residues" evidence="10">
    <location>
        <begin position="694"/>
        <end position="710"/>
    </location>
</feature>
<proteinExistence type="inferred from homology"/>
<dbReference type="Gene3D" id="3.30.460.80">
    <property type="entry name" value="NADH:ubiquinone oxidoreductase, 30kDa subunit"/>
    <property type="match status" value="1"/>
</dbReference>
<comment type="caution">
    <text evidence="12">The sequence shown here is derived from an EMBL/GenBank/DDBJ whole genome shotgun (WGS) entry which is preliminary data.</text>
</comment>
<dbReference type="AlphaFoldDB" id="A0A4T0FRQ5"/>
<dbReference type="SUPFAM" id="SSF143243">
    <property type="entry name" value="Nqo5-like"/>
    <property type="match status" value="1"/>
</dbReference>
<dbReference type="NCBIfam" id="NF004733">
    <property type="entry name" value="PRK06074.1-5"/>
    <property type="match status" value="1"/>
</dbReference>
<organism evidence="12 13">
    <name type="scientific">Wallemia hederae</name>
    <dbReference type="NCBI Taxonomy" id="1540922"/>
    <lineage>
        <taxon>Eukaryota</taxon>
        <taxon>Fungi</taxon>
        <taxon>Dikarya</taxon>
        <taxon>Basidiomycota</taxon>
        <taxon>Wallemiomycotina</taxon>
        <taxon>Wallemiomycetes</taxon>
        <taxon>Wallemiales</taxon>
        <taxon>Wallemiaceae</taxon>
        <taxon>Wallemia</taxon>
    </lineage>
</organism>
<dbReference type="PANTHER" id="PTHR10884:SF14">
    <property type="entry name" value="NADH DEHYDROGENASE [UBIQUINONE] IRON-SULFUR PROTEIN 3, MITOCHONDRIAL"/>
    <property type="match status" value="1"/>
</dbReference>
<dbReference type="EMBL" id="SPNW01000020">
    <property type="protein sequence ID" value="TIA90304.1"/>
    <property type="molecule type" value="Genomic_DNA"/>
</dbReference>
<dbReference type="SUPFAM" id="SSF55277">
    <property type="entry name" value="GYF domain"/>
    <property type="match status" value="1"/>
</dbReference>
<evidence type="ECO:0000256" key="2">
    <source>
        <dbReference type="ARBA" id="ARBA00007569"/>
    </source>
</evidence>
<dbReference type="NCBIfam" id="TIGR01961">
    <property type="entry name" value="NuoC_fam"/>
    <property type="match status" value="1"/>
</dbReference>
<evidence type="ECO:0000256" key="8">
    <source>
        <dbReference type="RuleBase" id="RU003456"/>
    </source>
</evidence>
<dbReference type="Pfam" id="PF00329">
    <property type="entry name" value="Complex1_30kDa"/>
    <property type="match status" value="1"/>
</dbReference>
<evidence type="ECO:0000256" key="4">
    <source>
        <dbReference type="ARBA" id="ARBA00022967"/>
    </source>
</evidence>
<protein>
    <recommendedName>
        <fullName evidence="11">GYF domain-containing protein</fullName>
    </recommendedName>
</protein>
<feature type="region of interest" description="Disordered" evidence="10">
    <location>
        <begin position="506"/>
        <end position="545"/>
    </location>
</feature>
<dbReference type="HAMAP" id="MF_01357">
    <property type="entry name" value="NDH1_NuoC"/>
    <property type="match status" value="1"/>
</dbReference>
<sequence>MKYTKNQLLDAYRNIPIERADNMNLSLLVSDYQVTPVNVDRYIPIHGNINSHLKKRMPNSSKKAKPTSHSPASKIEWDNQSGWASRFKKSDDLFNKKPASRPTSRPATPSSPSSPKGLNNRQPPKKADKALSNVIGSLGLDKDDDLVSPTPPPPPPADWMYRDPAGSLQGPFNADTMHGWWVNHYFMGTLLVRRMDSDSFIPLDDLLARVQDKTKPFHSVILPPQPPALNLNALNRHFNQSPVVRNSSPVVDLNGLYHPQPQPQLQRLATDSAASSPVSTPFARPLWASNSPALDFVEQQQQQSRDEFLMALRHRELLEQQQQQQQQQQQFIQQQLLQQQQQQARQQQELHAWQLQQQAQQEAQKQAQEQAQEQLANTHLRDDADMSVQVEAPESTVDSVTEDGLMSPIKTPENQPSVVQPVQSMQSLQPVQQGQRAPGSLPSKQPTTQQAQTTNNNVRGGVNVVTQAELERLQRGAAAASRPDFAQDSPKMSVSLNDVIEKQTNEQAHAASQEGQAPQPAKKAAPAPWAPQAQPESVKERAAPAAPTLKEIQEAEARQSEAKKQAIAAQRAAAQQQQNVARVDDIVPGTLNWGLAGSAAPPTAPAAHTGAPAWGGSNLNQKKSLRQIQEEEEMKERETQKKKVLTAQANAAARGYAASAQRTSQLNGGVSAGPPPGAGGGGAWTVVSGGAKPTPTPAAKPAAAPAPAPKAAPAAPAAPAVSVPPSIAQGSNVREPGAPSDEFTKWCKAALTGLNGTSADELLPILLSFDIEKPDIELIQDMIYASSSTMDGRRFASEFARKRKEDAKGVSSFGVPELTKGGAAKQPQESFKVVQKKKKRVSATRAALQMRALSRATSVRGLSSTGRVFETQPSADFNIQAPTNPALQTTHLQGPLHDYASYIMASLPKFVQEFSVYKDEIQIMVAPSGVIPVLDYLKNHSNCLFKSAMDITAADYPTKSQRFQVIYNLLSVRHNARIRVKTYADEVTPVPSATAIYRGADWFEREVWDMYGVFFVGHPDLRRILTDYGFEGHPLRKDFPLTGYTELRYDEEKKRVVQEPLQLTQAFRNFEGAASVWEQVGEGVDERPEHFKLSPPEEPAEEKK</sequence>
<keyword evidence="6" id="KW-0830">Ubiquinone</keyword>
<dbReference type="InterPro" id="IPR037232">
    <property type="entry name" value="NADH_quin_OxRdtase_su_C/D-like"/>
</dbReference>
<keyword evidence="9" id="KW-0175">Coiled coil</keyword>
<comment type="subcellular location">
    <subcellularLocation>
        <location evidence="1">Mitochondrion</location>
    </subcellularLocation>
</comment>
<evidence type="ECO:0000256" key="10">
    <source>
        <dbReference type="SAM" id="MobiDB-lite"/>
    </source>
</evidence>